<evidence type="ECO:0000313" key="2">
    <source>
        <dbReference type="Proteomes" id="UP000198736"/>
    </source>
</evidence>
<gene>
    <name evidence="1" type="ORF">COMA2_50006</name>
</gene>
<sequence length="54" mass="6129">MMRTQILQYDLNMGGRPLTLAVQAIRLTRPADLTYRQPLYADMVLVLNRGVPPS</sequence>
<keyword evidence="2" id="KW-1185">Reference proteome</keyword>
<accession>A0A0S4LQN7</accession>
<dbReference type="STRING" id="1742973.COMA2_50006"/>
<dbReference type="AlphaFoldDB" id="A0A0S4LQN7"/>
<organism evidence="1 2">
    <name type="scientific">Candidatus Nitrospira nitrificans</name>
    <dbReference type="NCBI Taxonomy" id="1742973"/>
    <lineage>
        <taxon>Bacteria</taxon>
        <taxon>Pseudomonadati</taxon>
        <taxon>Nitrospirota</taxon>
        <taxon>Nitrospiria</taxon>
        <taxon>Nitrospirales</taxon>
        <taxon>Nitrospiraceae</taxon>
        <taxon>Nitrospira</taxon>
    </lineage>
</organism>
<evidence type="ECO:0000313" key="1">
    <source>
        <dbReference type="EMBL" id="CUS38278.1"/>
    </source>
</evidence>
<dbReference type="EMBL" id="CZPZ01000032">
    <property type="protein sequence ID" value="CUS38278.1"/>
    <property type="molecule type" value="Genomic_DNA"/>
</dbReference>
<proteinExistence type="predicted"/>
<name>A0A0S4LQN7_9BACT</name>
<dbReference type="Proteomes" id="UP000198736">
    <property type="component" value="Unassembled WGS sequence"/>
</dbReference>
<reference evidence="2" key="1">
    <citation type="submission" date="2015-10" db="EMBL/GenBank/DDBJ databases">
        <authorList>
            <person name="Luecker S."/>
            <person name="Luecker S."/>
        </authorList>
    </citation>
    <scope>NUCLEOTIDE SEQUENCE [LARGE SCALE GENOMIC DNA]</scope>
</reference>
<protein>
    <submittedName>
        <fullName evidence="1">Uncharacterized protein</fullName>
    </submittedName>
</protein>